<protein>
    <recommendedName>
        <fullName evidence="3">F-box domain-containing protein</fullName>
    </recommendedName>
</protein>
<keyword evidence="5" id="KW-1185">Reference proteome</keyword>
<dbReference type="SUPFAM" id="SSF50985">
    <property type="entry name" value="RCC1/BLIP-II"/>
    <property type="match status" value="2"/>
</dbReference>
<dbReference type="PANTHER" id="PTHR22870:SF408">
    <property type="entry name" value="OS09G0560450 PROTEIN"/>
    <property type="match status" value="1"/>
</dbReference>
<dbReference type="InterPro" id="IPR036047">
    <property type="entry name" value="F-box-like_dom_sf"/>
</dbReference>
<dbReference type="OrthoDB" id="61110at2759"/>
<dbReference type="CDD" id="cd09917">
    <property type="entry name" value="F-box_SF"/>
    <property type="match status" value="1"/>
</dbReference>
<dbReference type="Pfam" id="PF00415">
    <property type="entry name" value="RCC1"/>
    <property type="match status" value="1"/>
</dbReference>
<sequence>MAERTASITDLPLDILVLIFPYLDAPSFLALCSTCKAFQQPSIRLDADYWSHATRSAFRVPNQPVIQYDGVRWQKLYRRMLTQSRVFTWGSSTYGRLGHGSQQSHAPGMVNPRMRHRRNTDCPFPTEVEWARELGIIADMQCGGWSTTLLTAHGALYTVGVLDGMQTPWNNRTGNLPQRLSFPAGFPDGPGHAKYEEPTIAIRQFSSGRCHILGVADSGRIWSWYNEVDIPALHVKFLNIDIKEGSSTNPVTGGGLYGRVKKVVAGWSTSSAYIYGTGIVLWEPVKRAQGEEEADTMLVMETVEVPRTAYQRVKGASRESAEDKALGEEVGAVLNYIVLEHFVVFVTDLGTVFCGRFGEKNKVDEVIELCALRNESSTPVDVQGSFRSFAIFKNDEVITSSQDYLQACWDARQHNPEGVDIEGLKRIPCLQHNGVISIAFGDYHFLALHSSGKITAYGTEMQACGALGLGGSSLRGIRHTGFGRDGKLLPHAYTHGRQVWFEPEKKTWMTFFAQGGRAPDEADERMRMFGGDPVVQGEVSEWFEQEGRDWDKHPAVKDADEDGLGAYFALSVCAAGWHSGAIVLVNEKVANRVQENCIVRDPNLGQAPKTEDQQLRPGPLDDLEGRIARGAISEQGYKYTWAEKPFPRLLLSDGTEMPGTVDFDEWRFGRPEWQLDVDV</sequence>
<proteinExistence type="predicted"/>
<dbReference type="STRING" id="1231657.A0A1Y2AAL6"/>
<accession>A0A1Y2AAL6</accession>
<evidence type="ECO:0000259" key="3">
    <source>
        <dbReference type="PROSITE" id="PS50181"/>
    </source>
</evidence>
<dbReference type="InterPro" id="IPR051210">
    <property type="entry name" value="Ub_ligase/GEF_domain"/>
</dbReference>
<evidence type="ECO:0000256" key="1">
    <source>
        <dbReference type="ARBA" id="ARBA00022737"/>
    </source>
</evidence>
<evidence type="ECO:0000256" key="2">
    <source>
        <dbReference type="PROSITE-ProRule" id="PRU00235"/>
    </source>
</evidence>
<name>A0A1Y2AAL6_9PLEO</name>
<reference evidence="4 5" key="1">
    <citation type="submission" date="2016-07" db="EMBL/GenBank/DDBJ databases">
        <title>Pervasive Adenine N6-methylation of Active Genes in Fungi.</title>
        <authorList>
            <consortium name="DOE Joint Genome Institute"/>
            <person name="Mondo S.J."/>
            <person name="Dannebaum R.O."/>
            <person name="Kuo R.C."/>
            <person name="Labutti K."/>
            <person name="Haridas S."/>
            <person name="Kuo A."/>
            <person name="Salamov A."/>
            <person name="Ahrendt S.R."/>
            <person name="Lipzen A."/>
            <person name="Sullivan W."/>
            <person name="Andreopoulos W.B."/>
            <person name="Clum A."/>
            <person name="Lindquist E."/>
            <person name="Daum C."/>
            <person name="Ramamoorthy G.K."/>
            <person name="Gryganskyi A."/>
            <person name="Culley D."/>
            <person name="Magnuson J.K."/>
            <person name="James T.Y."/>
            <person name="O'Malley M.A."/>
            <person name="Stajich J.E."/>
            <person name="Spatafora J.W."/>
            <person name="Visel A."/>
            <person name="Grigoriev I.V."/>
        </authorList>
    </citation>
    <scope>NUCLEOTIDE SEQUENCE [LARGE SCALE GENOMIC DNA]</scope>
    <source>
        <strain evidence="4 5">CBS 115471</strain>
    </source>
</reference>
<dbReference type="PANTHER" id="PTHR22870">
    <property type="entry name" value="REGULATOR OF CHROMOSOME CONDENSATION"/>
    <property type="match status" value="1"/>
</dbReference>
<feature type="repeat" description="RCC1" evidence="2">
    <location>
        <begin position="84"/>
        <end position="153"/>
    </location>
</feature>
<dbReference type="AlphaFoldDB" id="A0A1Y2AAL6"/>
<dbReference type="Gene3D" id="2.130.10.30">
    <property type="entry name" value="Regulator of chromosome condensation 1/beta-lactamase-inhibitor protein II"/>
    <property type="match status" value="2"/>
</dbReference>
<feature type="domain" description="F-box" evidence="3">
    <location>
        <begin position="5"/>
        <end position="53"/>
    </location>
</feature>
<dbReference type="Gene3D" id="1.20.1280.50">
    <property type="match status" value="1"/>
</dbReference>
<evidence type="ECO:0000313" key="5">
    <source>
        <dbReference type="Proteomes" id="UP000193144"/>
    </source>
</evidence>
<dbReference type="Pfam" id="PF12937">
    <property type="entry name" value="F-box-like"/>
    <property type="match status" value="1"/>
</dbReference>
<organism evidence="4 5">
    <name type="scientific">Clohesyomyces aquaticus</name>
    <dbReference type="NCBI Taxonomy" id="1231657"/>
    <lineage>
        <taxon>Eukaryota</taxon>
        <taxon>Fungi</taxon>
        <taxon>Dikarya</taxon>
        <taxon>Ascomycota</taxon>
        <taxon>Pezizomycotina</taxon>
        <taxon>Dothideomycetes</taxon>
        <taxon>Pleosporomycetidae</taxon>
        <taxon>Pleosporales</taxon>
        <taxon>Lindgomycetaceae</taxon>
        <taxon>Clohesyomyces</taxon>
    </lineage>
</organism>
<dbReference type="InterPro" id="IPR000408">
    <property type="entry name" value="Reg_chr_condens"/>
</dbReference>
<comment type="caution">
    <text evidence="4">The sequence shown here is derived from an EMBL/GenBank/DDBJ whole genome shotgun (WGS) entry which is preliminary data.</text>
</comment>
<dbReference type="InterPro" id="IPR001810">
    <property type="entry name" value="F-box_dom"/>
</dbReference>
<gene>
    <name evidence="4" type="ORF">BCR34DRAFT_552400</name>
</gene>
<evidence type="ECO:0000313" key="4">
    <source>
        <dbReference type="EMBL" id="ORY19551.1"/>
    </source>
</evidence>
<keyword evidence="1" id="KW-0677">Repeat</keyword>
<dbReference type="InterPro" id="IPR009091">
    <property type="entry name" value="RCC1/BLIP-II"/>
</dbReference>
<dbReference type="PROSITE" id="PS50012">
    <property type="entry name" value="RCC1_3"/>
    <property type="match status" value="1"/>
</dbReference>
<dbReference type="EMBL" id="MCFA01000002">
    <property type="protein sequence ID" value="ORY19551.1"/>
    <property type="molecule type" value="Genomic_DNA"/>
</dbReference>
<dbReference type="PROSITE" id="PS50181">
    <property type="entry name" value="FBOX"/>
    <property type="match status" value="1"/>
</dbReference>
<dbReference type="SUPFAM" id="SSF81383">
    <property type="entry name" value="F-box domain"/>
    <property type="match status" value="1"/>
</dbReference>
<dbReference type="Proteomes" id="UP000193144">
    <property type="component" value="Unassembled WGS sequence"/>
</dbReference>